<dbReference type="RefSeq" id="WP_259628725.1">
    <property type="nucleotide sequence ID" value="NZ_JANYMP010000030.1"/>
</dbReference>
<comment type="function">
    <text evidence="2">Catalyzes the hydrolysis of 5-hydroxyisourate (HIU) to 2-oxo-4-hydroxy-4-carboxy-5-ureidoimidazoline (OHCU).</text>
</comment>
<comment type="similarity">
    <text evidence="3 7">Belongs to the transthyretin family. 5-hydroxyisourate hydrolase subfamily.</text>
</comment>
<evidence type="ECO:0000259" key="8">
    <source>
        <dbReference type="Pfam" id="PF00576"/>
    </source>
</evidence>
<comment type="subunit">
    <text evidence="4 7">Homotetramer.</text>
</comment>
<reference evidence="9" key="1">
    <citation type="submission" date="2022-08" db="EMBL/GenBank/DDBJ databases">
        <authorList>
            <person name="Tistechok S."/>
            <person name="Samborskyy M."/>
            <person name="Roman I."/>
        </authorList>
    </citation>
    <scope>NUCLEOTIDE SEQUENCE</scope>
    <source>
        <strain evidence="9">DSM 103496</strain>
    </source>
</reference>
<sequence>MVALCVLAHTPFGGRVTISTHVLDAQRGRPATGLAVRLERADGTLVSAGETGPDGRITGWDATEVGVYRLVFATGALAPFFPEVVLTFHVADPAEHYHVPLLLSPFAYSTYRGS</sequence>
<dbReference type="InterPro" id="IPR023418">
    <property type="entry name" value="Thyroxine_BS"/>
</dbReference>
<accession>A0A9X2VVQ2</accession>
<evidence type="ECO:0000313" key="9">
    <source>
        <dbReference type="EMBL" id="MCS7483267.1"/>
    </source>
</evidence>
<gene>
    <name evidence="9" type="primary">uraH</name>
    <name evidence="9" type="ORF">NZH93_41025</name>
</gene>
<dbReference type="Gene3D" id="2.60.40.180">
    <property type="entry name" value="Transthyretin/hydroxyisourate hydrolase domain"/>
    <property type="match status" value="1"/>
</dbReference>
<evidence type="ECO:0000256" key="6">
    <source>
        <dbReference type="ARBA" id="ARBA00022801"/>
    </source>
</evidence>
<dbReference type="SUPFAM" id="SSF49472">
    <property type="entry name" value="Transthyretin (synonym: prealbumin)"/>
    <property type="match status" value="1"/>
</dbReference>
<dbReference type="InterPro" id="IPR023416">
    <property type="entry name" value="Transthyretin/HIU_hydrolase_d"/>
</dbReference>
<dbReference type="Pfam" id="PF00576">
    <property type="entry name" value="Transthyretin"/>
    <property type="match status" value="1"/>
</dbReference>
<evidence type="ECO:0000313" key="10">
    <source>
        <dbReference type="Proteomes" id="UP001141259"/>
    </source>
</evidence>
<dbReference type="Proteomes" id="UP001141259">
    <property type="component" value="Unassembled WGS sequence"/>
</dbReference>
<dbReference type="InterPro" id="IPR014306">
    <property type="entry name" value="Hydroxyisourate_hydrolase"/>
</dbReference>
<protein>
    <recommendedName>
        <fullName evidence="7">5-hydroxyisourate hydrolase</fullName>
        <shortName evidence="7">HIU hydrolase</shortName>
        <shortName evidence="7">HIUHase</shortName>
        <ecNumber evidence="7">3.5.2.17</ecNumber>
    </recommendedName>
</protein>
<dbReference type="PANTHER" id="PTHR10395:SF7">
    <property type="entry name" value="5-HYDROXYISOURATE HYDROLASE"/>
    <property type="match status" value="1"/>
</dbReference>
<evidence type="ECO:0000256" key="1">
    <source>
        <dbReference type="ARBA" id="ARBA00001043"/>
    </source>
</evidence>
<comment type="caution">
    <text evidence="9">The sequence shown here is derived from an EMBL/GenBank/DDBJ whole genome shotgun (WGS) entry which is preliminary data.</text>
</comment>
<evidence type="ECO:0000256" key="5">
    <source>
        <dbReference type="ARBA" id="ARBA00022631"/>
    </source>
</evidence>
<dbReference type="InterPro" id="IPR036817">
    <property type="entry name" value="Transthyretin/HIU_hydrolase_sf"/>
</dbReference>
<feature type="domain" description="Transthyretin/hydroxyisourate hydrolase" evidence="8">
    <location>
        <begin position="18"/>
        <end position="113"/>
    </location>
</feature>
<keyword evidence="5 7" id="KW-0659">Purine metabolism</keyword>
<comment type="catalytic activity">
    <reaction evidence="1 7">
        <text>5-hydroxyisourate + H2O = 5-hydroxy-2-oxo-4-ureido-2,5-dihydro-1H-imidazole-5-carboxylate + H(+)</text>
        <dbReference type="Rhea" id="RHEA:23736"/>
        <dbReference type="ChEBI" id="CHEBI:15377"/>
        <dbReference type="ChEBI" id="CHEBI:15378"/>
        <dbReference type="ChEBI" id="CHEBI:18072"/>
        <dbReference type="ChEBI" id="CHEBI:58639"/>
        <dbReference type="EC" id="3.5.2.17"/>
    </reaction>
</comment>
<dbReference type="GO" id="GO:0033971">
    <property type="term" value="F:hydroxyisourate hydrolase activity"/>
    <property type="evidence" value="ECO:0007669"/>
    <property type="project" value="UniProtKB-EC"/>
</dbReference>
<dbReference type="PANTHER" id="PTHR10395">
    <property type="entry name" value="URICASE AND TRANSTHYRETIN-RELATED"/>
    <property type="match status" value="1"/>
</dbReference>
<dbReference type="GO" id="GO:0006144">
    <property type="term" value="P:purine nucleobase metabolic process"/>
    <property type="evidence" value="ECO:0007669"/>
    <property type="project" value="UniProtKB-KW"/>
</dbReference>
<organism evidence="9 10">
    <name type="scientific">Umezawaea endophytica</name>
    <dbReference type="NCBI Taxonomy" id="1654476"/>
    <lineage>
        <taxon>Bacteria</taxon>
        <taxon>Bacillati</taxon>
        <taxon>Actinomycetota</taxon>
        <taxon>Actinomycetes</taxon>
        <taxon>Pseudonocardiales</taxon>
        <taxon>Pseudonocardiaceae</taxon>
        <taxon>Umezawaea</taxon>
    </lineage>
</organism>
<dbReference type="PROSITE" id="PS00768">
    <property type="entry name" value="TRANSTHYRETIN_1"/>
    <property type="match status" value="1"/>
</dbReference>
<name>A0A9X2VVQ2_9PSEU</name>
<dbReference type="AlphaFoldDB" id="A0A9X2VVQ2"/>
<proteinExistence type="inferred from homology"/>
<dbReference type="EC" id="3.5.2.17" evidence="7"/>
<keyword evidence="10" id="KW-1185">Reference proteome</keyword>
<dbReference type="CDD" id="cd05822">
    <property type="entry name" value="TLP_HIUase"/>
    <property type="match status" value="1"/>
</dbReference>
<evidence type="ECO:0000256" key="3">
    <source>
        <dbReference type="ARBA" id="ARBA00009850"/>
    </source>
</evidence>
<dbReference type="NCBIfam" id="TIGR02962">
    <property type="entry name" value="hdxy_isourate"/>
    <property type="match status" value="1"/>
</dbReference>
<evidence type="ECO:0000256" key="2">
    <source>
        <dbReference type="ARBA" id="ARBA00002704"/>
    </source>
</evidence>
<dbReference type="EMBL" id="JANYMP010000030">
    <property type="protein sequence ID" value="MCS7483267.1"/>
    <property type="molecule type" value="Genomic_DNA"/>
</dbReference>
<evidence type="ECO:0000256" key="7">
    <source>
        <dbReference type="RuleBase" id="RU361270"/>
    </source>
</evidence>
<evidence type="ECO:0000256" key="4">
    <source>
        <dbReference type="ARBA" id="ARBA00011881"/>
    </source>
</evidence>
<keyword evidence="6 7" id="KW-0378">Hydrolase</keyword>